<evidence type="ECO:0000259" key="1">
    <source>
        <dbReference type="Pfam" id="PF26191"/>
    </source>
</evidence>
<dbReference type="Gene3D" id="3.30.40.10">
    <property type="entry name" value="Zinc/RING finger domain, C3HC4 (zinc finger)"/>
    <property type="match status" value="1"/>
</dbReference>
<sequence length="110" mass="12374">MMNADDFQVDETLEDGNSLECPICYVEYETSKILTCLDGHLICRDCLSNHVKETVYGQNKADIVCAEVSCDVEYTREVLSSKLLVILKTGAKPIYFLNNLQFLVLSSLTK</sequence>
<dbReference type="GO" id="GO:0008270">
    <property type="term" value="F:zinc ion binding"/>
    <property type="evidence" value="ECO:0007669"/>
    <property type="project" value="UniProtKB-KW"/>
</dbReference>
<dbReference type="InterPro" id="IPR047544">
    <property type="entry name" value="RING-HC_RBR_RNF216"/>
</dbReference>
<dbReference type="SUPFAM" id="SSF57850">
    <property type="entry name" value="RING/U-box"/>
    <property type="match status" value="1"/>
</dbReference>
<feature type="domain" description="E3 ubiquitin-protein ligase RNF216 RING finger HC subclass" evidence="1">
    <location>
        <begin position="19"/>
        <end position="66"/>
    </location>
</feature>
<dbReference type="Proteomes" id="UP000887565">
    <property type="component" value="Unplaced"/>
</dbReference>
<dbReference type="Pfam" id="PF26191">
    <property type="entry name" value="RING-HC_RBR_RNF216"/>
    <property type="match status" value="1"/>
</dbReference>
<dbReference type="InterPro" id="IPR013083">
    <property type="entry name" value="Znf_RING/FYVE/PHD"/>
</dbReference>
<name>A0A915IUC9_ROMCU</name>
<proteinExistence type="predicted"/>
<reference evidence="3" key="1">
    <citation type="submission" date="2022-11" db="UniProtKB">
        <authorList>
            <consortium name="WormBaseParasite"/>
        </authorList>
    </citation>
    <scope>IDENTIFICATION</scope>
</reference>
<dbReference type="WBParaSite" id="nRc.2.0.1.t16994-RA">
    <property type="protein sequence ID" value="nRc.2.0.1.t16994-RA"/>
    <property type="gene ID" value="nRc.2.0.1.g16994"/>
</dbReference>
<dbReference type="AlphaFoldDB" id="A0A915IUC9"/>
<accession>A0A915IUC9</accession>
<evidence type="ECO:0000313" key="3">
    <source>
        <dbReference type="WBParaSite" id="nRc.2.0.1.t16994-RA"/>
    </source>
</evidence>
<protein>
    <submittedName>
        <fullName evidence="3">Zinc finger C3HC4 RING-type domain-containing protein</fullName>
    </submittedName>
</protein>
<keyword evidence="2" id="KW-1185">Reference proteome</keyword>
<organism evidence="2 3">
    <name type="scientific">Romanomermis culicivorax</name>
    <name type="common">Nematode worm</name>
    <dbReference type="NCBI Taxonomy" id="13658"/>
    <lineage>
        <taxon>Eukaryota</taxon>
        <taxon>Metazoa</taxon>
        <taxon>Ecdysozoa</taxon>
        <taxon>Nematoda</taxon>
        <taxon>Enoplea</taxon>
        <taxon>Dorylaimia</taxon>
        <taxon>Mermithida</taxon>
        <taxon>Mermithoidea</taxon>
        <taxon>Mermithidae</taxon>
        <taxon>Romanomermis</taxon>
    </lineage>
</organism>
<evidence type="ECO:0000313" key="2">
    <source>
        <dbReference type="Proteomes" id="UP000887565"/>
    </source>
</evidence>